<evidence type="ECO:0000313" key="3">
    <source>
        <dbReference type="EMBL" id="KAJ8938024.1"/>
    </source>
</evidence>
<dbReference type="GO" id="GO:0030154">
    <property type="term" value="P:cell differentiation"/>
    <property type="evidence" value="ECO:0007669"/>
    <property type="project" value="TreeGrafter"/>
</dbReference>
<reference evidence="3" key="1">
    <citation type="journal article" date="2023" name="Insect Mol. Biol.">
        <title>Genome sequencing provides insights into the evolution of gene families encoding plant cell wall-degrading enzymes in longhorned beetles.</title>
        <authorList>
            <person name="Shin N.R."/>
            <person name="Okamura Y."/>
            <person name="Kirsch R."/>
            <person name="Pauchet Y."/>
        </authorList>
    </citation>
    <scope>NUCLEOTIDE SEQUENCE</scope>
    <source>
        <strain evidence="3">AMC_N1</strain>
    </source>
</reference>
<dbReference type="PANTHER" id="PTHR10913:SF81">
    <property type="entry name" value="KAZAL-LIKE DOMAIN-CONTAINING PROTEIN"/>
    <property type="match status" value="1"/>
</dbReference>
<dbReference type="PANTHER" id="PTHR10913">
    <property type="entry name" value="FOLLISTATIN-RELATED"/>
    <property type="match status" value="1"/>
</dbReference>
<proteinExistence type="predicted"/>
<name>A0AAV8XGX4_9CUCU</name>
<dbReference type="InterPro" id="IPR003645">
    <property type="entry name" value="Fol_N"/>
</dbReference>
<dbReference type="InterPro" id="IPR036058">
    <property type="entry name" value="Kazal_dom_sf"/>
</dbReference>
<dbReference type="GO" id="GO:0030510">
    <property type="term" value="P:regulation of BMP signaling pathway"/>
    <property type="evidence" value="ECO:0007669"/>
    <property type="project" value="TreeGrafter"/>
</dbReference>
<accession>A0AAV8XGX4</accession>
<sequence length="123" mass="13650">QSDPCRDKQCGFGSRCVVSPDGRNASCICPEKCPNYGDHTTSRPLCGSDGVDYRNQCELQQAACSSNTNITVKFSGKCDPCTGVQCAEPEVCQLDDHNPVPMRRYLPLRVHPSVRIRRENVFQ</sequence>
<dbReference type="SMART" id="SM00280">
    <property type="entry name" value="KAZAL"/>
    <property type="match status" value="1"/>
</dbReference>
<dbReference type="SUPFAM" id="SSF100895">
    <property type="entry name" value="Kazal-type serine protease inhibitors"/>
    <property type="match status" value="1"/>
</dbReference>
<dbReference type="InterPro" id="IPR002350">
    <property type="entry name" value="Kazal_dom"/>
</dbReference>
<protein>
    <recommendedName>
        <fullName evidence="2">Kazal-like domain-containing protein</fullName>
    </recommendedName>
</protein>
<evidence type="ECO:0000313" key="4">
    <source>
        <dbReference type="Proteomes" id="UP001162162"/>
    </source>
</evidence>
<dbReference type="Proteomes" id="UP001162162">
    <property type="component" value="Unassembled WGS sequence"/>
</dbReference>
<gene>
    <name evidence="3" type="ORF">NQ318_004243</name>
</gene>
<dbReference type="PROSITE" id="PS51465">
    <property type="entry name" value="KAZAL_2"/>
    <property type="match status" value="1"/>
</dbReference>
<dbReference type="Pfam" id="PF07648">
    <property type="entry name" value="Kazal_2"/>
    <property type="match status" value="1"/>
</dbReference>
<feature type="domain" description="Kazal-like" evidence="2">
    <location>
        <begin position="21"/>
        <end position="80"/>
    </location>
</feature>
<evidence type="ECO:0000256" key="1">
    <source>
        <dbReference type="ARBA" id="ARBA00023157"/>
    </source>
</evidence>
<dbReference type="CDD" id="cd00104">
    <property type="entry name" value="KAZAL_FS"/>
    <property type="match status" value="1"/>
</dbReference>
<dbReference type="AlphaFoldDB" id="A0AAV8XGX4"/>
<keyword evidence="1" id="KW-1015">Disulfide bond</keyword>
<comment type="caution">
    <text evidence="3">The sequence shown here is derived from an EMBL/GenBank/DDBJ whole genome shotgun (WGS) entry which is preliminary data.</text>
</comment>
<dbReference type="FunFam" id="3.30.60.30:FF:000024">
    <property type="entry name" value="Transmembrane agrin"/>
    <property type="match status" value="1"/>
</dbReference>
<organism evidence="3 4">
    <name type="scientific">Aromia moschata</name>
    <dbReference type="NCBI Taxonomy" id="1265417"/>
    <lineage>
        <taxon>Eukaryota</taxon>
        <taxon>Metazoa</taxon>
        <taxon>Ecdysozoa</taxon>
        <taxon>Arthropoda</taxon>
        <taxon>Hexapoda</taxon>
        <taxon>Insecta</taxon>
        <taxon>Pterygota</taxon>
        <taxon>Neoptera</taxon>
        <taxon>Endopterygota</taxon>
        <taxon>Coleoptera</taxon>
        <taxon>Polyphaga</taxon>
        <taxon>Cucujiformia</taxon>
        <taxon>Chrysomeloidea</taxon>
        <taxon>Cerambycidae</taxon>
        <taxon>Cerambycinae</taxon>
        <taxon>Callichromatini</taxon>
        <taxon>Aromia</taxon>
    </lineage>
</organism>
<dbReference type="Gene3D" id="3.30.60.30">
    <property type="match status" value="1"/>
</dbReference>
<dbReference type="EMBL" id="JAPWTK010000591">
    <property type="protein sequence ID" value="KAJ8938024.1"/>
    <property type="molecule type" value="Genomic_DNA"/>
</dbReference>
<evidence type="ECO:0000259" key="2">
    <source>
        <dbReference type="PROSITE" id="PS51465"/>
    </source>
</evidence>
<dbReference type="GO" id="GO:0005615">
    <property type="term" value="C:extracellular space"/>
    <property type="evidence" value="ECO:0007669"/>
    <property type="project" value="TreeGrafter"/>
</dbReference>
<dbReference type="SMART" id="SM00274">
    <property type="entry name" value="FOLN"/>
    <property type="match status" value="2"/>
</dbReference>
<keyword evidence="4" id="KW-1185">Reference proteome</keyword>
<dbReference type="InterPro" id="IPR050653">
    <property type="entry name" value="Prot_Inhib_GrowthFact_Antg"/>
</dbReference>
<feature type="non-terminal residue" evidence="3">
    <location>
        <position position="1"/>
    </location>
</feature>